<dbReference type="EC" id="1.1.1.301" evidence="6"/>
<comment type="similarity">
    <text evidence="4">Belongs to the zinc-containing alcohol dehydrogenase family.</text>
</comment>
<dbReference type="GO" id="GO:0016491">
    <property type="term" value="F:oxidoreductase activity"/>
    <property type="evidence" value="ECO:0007669"/>
    <property type="project" value="UniProtKB-KW"/>
</dbReference>
<evidence type="ECO:0000256" key="3">
    <source>
        <dbReference type="ARBA" id="ARBA00023002"/>
    </source>
</evidence>
<dbReference type="PROSITE" id="PS00059">
    <property type="entry name" value="ADH_ZINC"/>
    <property type="match status" value="1"/>
</dbReference>
<dbReference type="GO" id="GO:0008270">
    <property type="term" value="F:zinc ion binding"/>
    <property type="evidence" value="ECO:0007669"/>
    <property type="project" value="InterPro"/>
</dbReference>
<reference evidence="6" key="1">
    <citation type="submission" date="2017-02" db="EMBL/GenBank/DDBJ databases">
        <title>Delving into the versatile metabolic prowess of the omnipresent phylum Bacteroidetes.</title>
        <authorList>
            <person name="Nobu M.K."/>
            <person name="Mei R."/>
            <person name="Narihiro T."/>
            <person name="Kuroda K."/>
            <person name="Liu W.-T."/>
        </authorList>
    </citation>
    <scope>NUCLEOTIDE SEQUENCE</scope>
    <source>
        <strain evidence="6">ADurb.Bin131</strain>
    </source>
</reference>
<dbReference type="InterPro" id="IPR036291">
    <property type="entry name" value="NAD(P)-bd_dom_sf"/>
</dbReference>
<keyword evidence="1 4" id="KW-0479">Metal-binding</keyword>
<gene>
    <name evidence="6" type="ORF">BWX89_01775</name>
</gene>
<comment type="cofactor">
    <cofactor evidence="4">
        <name>Zn(2+)</name>
        <dbReference type="ChEBI" id="CHEBI:29105"/>
    </cofactor>
</comment>
<feature type="domain" description="Enoyl reductase (ER)" evidence="5">
    <location>
        <begin position="8"/>
        <end position="343"/>
    </location>
</feature>
<dbReference type="Gene3D" id="3.90.180.10">
    <property type="entry name" value="Medium-chain alcohol dehydrogenases, catalytic domain"/>
    <property type="match status" value="1"/>
</dbReference>
<proteinExistence type="inferred from homology"/>
<accession>A0A1V6C413</accession>
<dbReference type="CDD" id="cd08235">
    <property type="entry name" value="iditol_2_DH_like"/>
    <property type="match status" value="1"/>
</dbReference>
<dbReference type="InterPro" id="IPR050129">
    <property type="entry name" value="Zn_alcohol_dh"/>
</dbReference>
<name>A0A1V6C413_UNCT6</name>
<keyword evidence="2 4" id="KW-0862">Zinc</keyword>
<protein>
    <submittedName>
        <fullName evidence="6">D-arabitol-phosphate dehydrogenase</fullName>
        <ecNumber evidence="6">1.1.1.301</ecNumber>
    </submittedName>
</protein>
<dbReference type="Gene3D" id="3.40.50.720">
    <property type="entry name" value="NAD(P)-binding Rossmann-like Domain"/>
    <property type="match status" value="1"/>
</dbReference>
<dbReference type="PANTHER" id="PTHR43401:SF2">
    <property type="entry name" value="L-THREONINE 3-DEHYDROGENASE"/>
    <property type="match status" value="1"/>
</dbReference>
<dbReference type="SMART" id="SM00829">
    <property type="entry name" value="PKS_ER"/>
    <property type="match status" value="1"/>
</dbReference>
<sequence>MPKAALLVNIEDLKIVDREIPQIGKNEILLRVKACAICGTDIKVFHHGHKHIVFPRVTGHELSGVIEKIGEDIKKYKVGDRVTVAPAIPCGECYYCRRGWQSMCDNLKTIGYQFDGGFAEYMVIPEVAIRNGCVNIIPDGLSFDEAALAEPLACVINGQQLSRVEMGDTVLIVGAGPIGCLHAELAKNIGASKVILADVVQNRLDMASFTGAIRVNSKQTDLKKFVADLTDGRMADRVIVAVGTSDAQEQSLELVAKRGSINFFGGLPKESPFSKINTNTLHYGESFITGTHGSSPLHNKLALDFLSAGRFQIDKYISKKIPLEQILEGLREVEEKKVVKIIVNP</sequence>
<dbReference type="AlphaFoldDB" id="A0A1V6C413"/>
<dbReference type="PANTHER" id="PTHR43401">
    <property type="entry name" value="L-THREONINE 3-DEHYDROGENASE"/>
    <property type="match status" value="1"/>
</dbReference>
<keyword evidence="3 6" id="KW-0560">Oxidoreductase</keyword>
<dbReference type="Proteomes" id="UP000485562">
    <property type="component" value="Unassembled WGS sequence"/>
</dbReference>
<dbReference type="InterPro" id="IPR020843">
    <property type="entry name" value="ER"/>
</dbReference>
<evidence type="ECO:0000259" key="5">
    <source>
        <dbReference type="SMART" id="SM00829"/>
    </source>
</evidence>
<dbReference type="EMBL" id="MWDQ01000152">
    <property type="protein sequence ID" value="OQB71658.1"/>
    <property type="molecule type" value="Genomic_DNA"/>
</dbReference>
<evidence type="ECO:0000313" key="6">
    <source>
        <dbReference type="EMBL" id="OQB71658.1"/>
    </source>
</evidence>
<dbReference type="SUPFAM" id="SSF51735">
    <property type="entry name" value="NAD(P)-binding Rossmann-fold domains"/>
    <property type="match status" value="1"/>
</dbReference>
<dbReference type="InterPro" id="IPR002328">
    <property type="entry name" value="ADH_Zn_CS"/>
</dbReference>
<dbReference type="Pfam" id="PF08240">
    <property type="entry name" value="ADH_N"/>
    <property type="match status" value="1"/>
</dbReference>
<comment type="caution">
    <text evidence="6">The sequence shown here is derived from an EMBL/GenBank/DDBJ whole genome shotgun (WGS) entry which is preliminary data.</text>
</comment>
<evidence type="ECO:0000256" key="2">
    <source>
        <dbReference type="ARBA" id="ARBA00022833"/>
    </source>
</evidence>
<dbReference type="SUPFAM" id="SSF50129">
    <property type="entry name" value="GroES-like"/>
    <property type="match status" value="1"/>
</dbReference>
<evidence type="ECO:0000256" key="1">
    <source>
        <dbReference type="ARBA" id="ARBA00022723"/>
    </source>
</evidence>
<dbReference type="InterPro" id="IPR013149">
    <property type="entry name" value="ADH-like_C"/>
</dbReference>
<dbReference type="InterPro" id="IPR011032">
    <property type="entry name" value="GroES-like_sf"/>
</dbReference>
<dbReference type="Pfam" id="PF00107">
    <property type="entry name" value="ADH_zinc_N"/>
    <property type="match status" value="1"/>
</dbReference>
<dbReference type="InterPro" id="IPR013154">
    <property type="entry name" value="ADH-like_N"/>
</dbReference>
<evidence type="ECO:0000256" key="4">
    <source>
        <dbReference type="RuleBase" id="RU361277"/>
    </source>
</evidence>
<organism evidence="6">
    <name type="scientific">candidate division TA06 bacterium ADurb.Bin131</name>
    <dbReference type="NCBI Taxonomy" id="1852827"/>
    <lineage>
        <taxon>Bacteria</taxon>
        <taxon>Bacteria division TA06</taxon>
    </lineage>
</organism>